<evidence type="ECO:0000313" key="2">
    <source>
        <dbReference type="Proteomes" id="UP000215335"/>
    </source>
</evidence>
<evidence type="ECO:0000313" key="1">
    <source>
        <dbReference type="EMBL" id="OXU32174.1"/>
    </source>
</evidence>
<accession>A0A232FN74</accession>
<sequence>MVQLNPHVSIREIQRQSGIPMATAWRILRSQRYHLYHITLTQGLTPADMRLRLQFCLWARQMIANDRHFFQYIMFSDEAKFKSNGELNRHNCHYWSNVNPHWYRQIDNQNRWSLDVWCGIVNGYLVGPYFFDENVNGHNFLQFLRERLPVLLDEIDLYTRARMWIQLDAAPAHYARIVRQYLNQNYRDRWIGRTGRGDLGVRWPPRSPDMTSPDFYLWGYLKDVVYEHETTTREDIIHRIQTACENIPRAALLRTVENFQQRIELCIQQNGGVFEHLIFTNTITRHSY</sequence>
<dbReference type="AlphaFoldDB" id="A0A232FN74"/>
<dbReference type="EMBL" id="NNAY01000005">
    <property type="protein sequence ID" value="OXU32174.1"/>
    <property type="molecule type" value="Genomic_DNA"/>
</dbReference>
<dbReference type="STRING" id="543379.A0A232FN74"/>
<protein>
    <recommendedName>
        <fullName evidence="3">Tc1-like transposase DDE domain-containing protein</fullName>
    </recommendedName>
</protein>
<dbReference type="Gene3D" id="3.30.420.10">
    <property type="entry name" value="Ribonuclease H-like superfamily/Ribonuclease H"/>
    <property type="match status" value="1"/>
</dbReference>
<dbReference type="OrthoDB" id="7692914at2759"/>
<dbReference type="InterPro" id="IPR036397">
    <property type="entry name" value="RNaseH_sf"/>
</dbReference>
<organism evidence="1 2">
    <name type="scientific">Trichomalopsis sarcophagae</name>
    <dbReference type="NCBI Taxonomy" id="543379"/>
    <lineage>
        <taxon>Eukaryota</taxon>
        <taxon>Metazoa</taxon>
        <taxon>Ecdysozoa</taxon>
        <taxon>Arthropoda</taxon>
        <taxon>Hexapoda</taxon>
        <taxon>Insecta</taxon>
        <taxon>Pterygota</taxon>
        <taxon>Neoptera</taxon>
        <taxon>Endopterygota</taxon>
        <taxon>Hymenoptera</taxon>
        <taxon>Apocrita</taxon>
        <taxon>Proctotrupomorpha</taxon>
        <taxon>Chalcidoidea</taxon>
        <taxon>Pteromalidae</taxon>
        <taxon>Pteromalinae</taxon>
        <taxon>Trichomalopsis</taxon>
    </lineage>
</organism>
<dbReference type="PANTHER" id="PTHR47326:SF1">
    <property type="entry name" value="HTH PSQ-TYPE DOMAIN-CONTAINING PROTEIN"/>
    <property type="match status" value="1"/>
</dbReference>
<comment type="caution">
    <text evidence="1">The sequence shown here is derived from an EMBL/GenBank/DDBJ whole genome shotgun (WGS) entry which is preliminary data.</text>
</comment>
<keyword evidence="2" id="KW-1185">Reference proteome</keyword>
<reference evidence="1 2" key="1">
    <citation type="journal article" date="2017" name="Curr. Biol.">
        <title>The Evolution of Venom by Co-option of Single-Copy Genes.</title>
        <authorList>
            <person name="Martinson E.O."/>
            <person name="Mrinalini"/>
            <person name="Kelkar Y.D."/>
            <person name="Chang C.H."/>
            <person name="Werren J.H."/>
        </authorList>
    </citation>
    <scope>NUCLEOTIDE SEQUENCE [LARGE SCALE GENOMIC DNA]</scope>
    <source>
        <strain evidence="1 2">Alberta</strain>
        <tissue evidence="1">Whole body</tissue>
    </source>
</reference>
<gene>
    <name evidence="1" type="ORF">TSAR_012303</name>
</gene>
<dbReference type="PANTHER" id="PTHR47326">
    <property type="entry name" value="TRANSPOSABLE ELEMENT TC3 TRANSPOSASE-LIKE PROTEIN"/>
    <property type="match status" value="1"/>
</dbReference>
<dbReference type="GO" id="GO:0003676">
    <property type="term" value="F:nucleic acid binding"/>
    <property type="evidence" value="ECO:0007669"/>
    <property type="project" value="InterPro"/>
</dbReference>
<name>A0A232FN74_9HYME</name>
<dbReference type="Proteomes" id="UP000215335">
    <property type="component" value="Unassembled WGS sequence"/>
</dbReference>
<proteinExistence type="predicted"/>
<evidence type="ECO:0008006" key="3">
    <source>
        <dbReference type="Google" id="ProtNLM"/>
    </source>
</evidence>